<dbReference type="EMBL" id="LSGP01000013">
    <property type="protein sequence ID" value="KYZ77003.1"/>
    <property type="molecule type" value="Genomic_DNA"/>
</dbReference>
<dbReference type="Proteomes" id="UP000076268">
    <property type="component" value="Unassembled WGS sequence"/>
</dbReference>
<dbReference type="RefSeq" id="WP_066238532.1">
    <property type="nucleotide sequence ID" value="NZ_LSGP01000013.1"/>
</dbReference>
<organism evidence="2 3">
    <name type="scientific">Anaerosporomusa subterranea</name>
    <dbReference type="NCBI Taxonomy" id="1794912"/>
    <lineage>
        <taxon>Bacteria</taxon>
        <taxon>Bacillati</taxon>
        <taxon>Bacillota</taxon>
        <taxon>Negativicutes</taxon>
        <taxon>Acetonemataceae</taxon>
        <taxon>Anaerosporomusa</taxon>
    </lineage>
</organism>
<evidence type="ECO:0000313" key="2">
    <source>
        <dbReference type="EMBL" id="KYZ77003.1"/>
    </source>
</evidence>
<feature type="transmembrane region" description="Helical" evidence="1">
    <location>
        <begin position="6"/>
        <end position="26"/>
    </location>
</feature>
<evidence type="ECO:0000256" key="1">
    <source>
        <dbReference type="SAM" id="Phobius"/>
    </source>
</evidence>
<name>A0A154BSM7_ANASB</name>
<keyword evidence="1" id="KW-0472">Membrane</keyword>
<proteinExistence type="predicted"/>
<dbReference type="AlphaFoldDB" id="A0A154BSM7"/>
<accession>A0A154BSM7</accession>
<keyword evidence="1" id="KW-1133">Transmembrane helix</keyword>
<reference evidence="2 3" key="1">
    <citation type="submission" date="2016-02" db="EMBL/GenBank/DDBJ databases">
        <title>Anaerosporomusa subterraneum gen. nov., sp. nov., a spore-forming obligate anaerobe isolated from saprolite.</title>
        <authorList>
            <person name="Choi J.K."/>
            <person name="Shah M."/>
            <person name="Yee N."/>
        </authorList>
    </citation>
    <scope>NUCLEOTIDE SEQUENCE [LARGE SCALE GENOMIC DNA]</scope>
    <source>
        <strain evidence="2 3">RU4</strain>
    </source>
</reference>
<protein>
    <submittedName>
        <fullName evidence="2">Uncharacterized protein</fullName>
    </submittedName>
</protein>
<comment type="caution">
    <text evidence="2">The sequence shown here is derived from an EMBL/GenBank/DDBJ whole genome shotgun (WGS) entry which is preliminary data.</text>
</comment>
<keyword evidence="1" id="KW-0812">Transmembrane</keyword>
<keyword evidence="3" id="KW-1185">Reference proteome</keyword>
<evidence type="ECO:0000313" key="3">
    <source>
        <dbReference type="Proteomes" id="UP000076268"/>
    </source>
</evidence>
<sequence length="59" mass="6132">MMGYGFSPFGFIFVLLYAVVVIYVLMQIGGINKSLQRIAAALESKQSISGGGDSNAGGS</sequence>
<gene>
    <name evidence="2" type="ORF">AXX12_02345</name>
</gene>